<evidence type="ECO:0000259" key="2">
    <source>
        <dbReference type="Pfam" id="PF16220"/>
    </source>
</evidence>
<dbReference type="InterPro" id="IPR006860">
    <property type="entry name" value="FecR"/>
</dbReference>
<organism evidence="3 4">
    <name type="scientific">Bordetella genomosp. 10</name>
    <dbReference type="NCBI Taxonomy" id="1416804"/>
    <lineage>
        <taxon>Bacteria</taxon>
        <taxon>Pseudomonadati</taxon>
        <taxon>Pseudomonadota</taxon>
        <taxon>Betaproteobacteria</taxon>
        <taxon>Burkholderiales</taxon>
        <taxon>Alcaligenaceae</taxon>
        <taxon>Bordetella</taxon>
    </lineage>
</organism>
<feature type="domain" description="FecR protein" evidence="1">
    <location>
        <begin position="131"/>
        <end position="224"/>
    </location>
</feature>
<evidence type="ECO:0000259" key="1">
    <source>
        <dbReference type="Pfam" id="PF04773"/>
    </source>
</evidence>
<dbReference type="InterPro" id="IPR032623">
    <property type="entry name" value="FecR_N"/>
</dbReference>
<comment type="caution">
    <text evidence="3">The sequence shown here is derived from an EMBL/GenBank/DDBJ whole genome shotgun (WGS) entry which is preliminary data.</text>
</comment>
<keyword evidence="4" id="KW-1185">Reference proteome</keyword>
<dbReference type="PANTHER" id="PTHR30273">
    <property type="entry name" value="PERIPLASMIC SIGNAL SENSOR AND SIGMA FACTOR ACTIVATOR FECR-RELATED"/>
    <property type="match status" value="1"/>
</dbReference>
<gene>
    <name evidence="3" type="ORF">CAL29_12245</name>
</gene>
<evidence type="ECO:0000313" key="3">
    <source>
        <dbReference type="EMBL" id="OZI34299.1"/>
    </source>
</evidence>
<dbReference type="EMBL" id="NEVM01000002">
    <property type="protein sequence ID" value="OZI34299.1"/>
    <property type="molecule type" value="Genomic_DNA"/>
</dbReference>
<sequence length="336" mass="37135">MATTPRPALAEGPTVQADYESLKAAAEWYAALQDADAGPRQRDAWQRWLDERPEHRQAWSHVEAVSRRFAPLRADGERDAAEKAARVASRPSTSRREAARRVLALGGLGVLGLLAWRLTPLPAIVTAWRADYATGIGEQREIVLADGTRVWLNTRSAIDVDFDGERRLLTLAMGEILIDTAKDAQHRPFFVDTRFGRLQALGTRFTVRQADDDALLAVYEGQVRIRDLAGHDALVAAGEQRRFDAGGIASAAAADPAREAWSRGVVLAENLPLAELVAELGRYHAGHIGVDPRIAELRVVGRYPAADVDRTLAMIERDLPVRVERTLPWWVTLEPR</sequence>
<name>A0A261SA81_9BORD</name>
<accession>A0A261SA81</accession>
<dbReference type="Gene3D" id="2.60.120.1440">
    <property type="match status" value="1"/>
</dbReference>
<evidence type="ECO:0000313" key="4">
    <source>
        <dbReference type="Proteomes" id="UP000216020"/>
    </source>
</evidence>
<proteinExistence type="predicted"/>
<dbReference type="PANTHER" id="PTHR30273:SF2">
    <property type="entry name" value="PROTEIN FECR"/>
    <property type="match status" value="1"/>
</dbReference>
<dbReference type="GO" id="GO:0016989">
    <property type="term" value="F:sigma factor antagonist activity"/>
    <property type="evidence" value="ECO:0007669"/>
    <property type="project" value="TreeGrafter"/>
</dbReference>
<dbReference type="OrthoDB" id="1100567at2"/>
<dbReference type="Proteomes" id="UP000216020">
    <property type="component" value="Unassembled WGS sequence"/>
</dbReference>
<dbReference type="InterPro" id="IPR012373">
    <property type="entry name" value="Ferrdict_sens_TM"/>
</dbReference>
<dbReference type="PIRSF" id="PIRSF018266">
    <property type="entry name" value="FecR"/>
    <property type="match status" value="1"/>
</dbReference>
<dbReference type="RefSeq" id="WP_094853297.1">
    <property type="nucleotide sequence ID" value="NZ_NEVM01000002.1"/>
</dbReference>
<dbReference type="Pfam" id="PF16220">
    <property type="entry name" value="DUF4880"/>
    <property type="match status" value="1"/>
</dbReference>
<dbReference type="Pfam" id="PF04773">
    <property type="entry name" value="FecR"/>
    <property type="match status" value="1"/>
</dbReference>
<protein>
    <submittedName>
        <fullName evidence="3">Iron dicitrate transport regulator FecR</fullName>
    </submittedName>
</protein>
<dbReference type="AlphaFoldDB" id="A0A261SA81"/>
<reference evidence="4" key="1">
    <citation type="submission" date="2017-05" db="EMBL/GenBank/DDBJ databases">
        <title>Complete and WGS of Bordetella genogroups.</title>
        <authorList>
            <person name="Spilker T."/>
            <person name="Lipuma J."/>
        </authorList>
    </citation>
    <scope>NUCLEOTIDE SEQUENCE [LARGE SCALE GENOMIC DNA]</scope>
    <source>
        <strain evidence="4">AU16122</strain>
    </source>
</reference>
<feature type="domain" description="FecR N-terminal" evidence="2">
    <location>
        <begin position="24"/>
        <end position="65"/>
    </location>
</feature>